<dbReference type="PANTHER" id="PTHR12338:SF5">
    <property type="entry name" value="ANTIGEN 43-RELATED"/>
    <property type="match status" value="1"/>
</dbReference>
<feature type="compositionally biased region" description="Low complexity" evidence="1">
    <location>
        <begin position="780"/>
        <end position="800"/>
    </location>
</feature>
<proteinExistence type="predicted"/>
<dbReference type="GO" id="GO:0019867">
    <property type="term" value="C:outer membrane"/>
    <property type="evidence" value="ECO:0007669"/>
    <property type="project" value="InterPro"/>
</dbReference>
<evidence type="ECO:0000313" key="5">
    <source>
        <dbReference type="Proteomes" id="UP000226420"/>
    </source>
</evidence>
<dbReference type="Proteomes" id="UP000226420">
    <property type="component" value="Unassembled WGS sequence"/>
</dbReference>
<gene>
    <name evidence="4" type="ORF">SAMN02745723_11237</name>
</gene>
<dbReference type="NCBIfam" id="TIGR04393">
    <property type="entry name" value="rpt_T5SS_PEPC"/>
    <property type="match status" value="3"/>
</dbReference>
<dbReference type="Pfam" id="PF18883">
    <property type="entry name" value="AC_1"/>
    <property type="match status" value="1"/>
</dbReference>
<dbReference type="AlphaFoldDB" id="A0AAJ4WCX1"/>
<dbReference type="InterPro" id="IPR005546">
    <property type="entry name" value="Autotransporte_beta"/>
</dbReference>
<sequence length="1125" mass="119712">MPSQRQIFSMTKKPLVILIGALCCNFYAQAESRAFFGQVTWQGEPNGSWHEAANWDKGLPVSDSVVMLQDGASVNLTQPTGVVKQFYSNDATLNILFGGELLVDKLVTFGYEANTKTTVLVSGIGSSIRSNGTDGNTWTFGKNGEAVIRLEKGGQLLHKGANPNTIHLGDVVGGGSGTIIATGAERDVNGNKIAAIDTDALMRVGQSGKGSLQILDGALANINTLHLAHYNGSEGHVLVSGQGSTLNTVNELKVGFEGLGTLTIEKGGVVNTGGLGTIANTYGRPNTANSWALVTGEGSAWNVNKGFFLHYGSSEGTKHRLDIRDGGAVNVTGYFIINNFEEDSEGILTIADKGSILNVTGDANTGIGLSIGHGNKGLMSITNEGVVHSSGAFVGTNPTGIGEVVVSDAGSRWINDNELWLARKGMAKMTVANQGAVESGSSSIGVFAGAKGDVLLKDEGTRWNNLGNMIIGDAGIGTLTLIQGANLTVGGVLSIGAQAGGTGTLNIGSALDKAATVAGILNVSDIKLGDTSTTRMNTGGDGTIVFNHTHFDATNGGYRFNANTSGYGNVLVHSGTTLFNGQNTYGGMTEIHRLAVARAGAKNAFSANSDYQIDNGAWLDMASYQQTLGNTTNAGLITFHTNTIGKGEAHNLLRVQGNYHGDNGTIVYNTVLAYDDAATDRLVVTGNTSGTTNVRVINAGGTGARTLDGIQIVEVQGLSDGTFVKAANHRIVAGAYEYDLARGTDANPNNLSKNWYLTSTCVNGAGDCEEQEEITPPNTGDNGDSGNSGDKGNSSGNGKNHIYRPEAGAYGDNIATANMAFVHTLHDRLGEPQYTDAVQGEIDRPTSMWLRTIGGHTRSRNSGQLKTQTNRFIIHGGGDMASWSNNGEDRTHLGLMFGYVHASSNTDSNITGYSARGETDGYNAGIYGTWYDNDAEKTGLYVDSWAQYNWFTHRVNGEYLNSEKYKSRGVVLSLESGYTFLVNENKQREEKTFLQPQAQIVWMNVKSKNHREVNGTRVSSFGDGNIMTRLGSRLYWQGHHEIDHGKDRIFQPFIEANWLHNTKNFGATMDKVRVEQKGSRNLGELKLGVEGQINKQVNLWGNVSEQLGKNGYSNTTAIVGVKYMF</sequence>
<dbReference type="Gene3D" id="2.40.128.130">
    <property type="entry name" value="Autotransporter beta-domain"/>
    <property type="match status" value="1"/>
</dbReference>
<accession>A0AAJ4WCX1</accession>
<organism evidence="4 5">
    <name type="scientific">Pragia fontium DSM 5563 = ATCC 49100</name>
    <dbReference type="NCBI Taxonomy" id="1122977"/>
    <lineage>
        <taxon>Bacteria</taxon>
        <taxon>Pseudomonadati</taxon>
        <taxon>Pseudomonadota</taxon>
        <taxon>Gammaproteobacteria</taxon>
        <taxon>Enterobacterales</taxon>
        <taxon>Budviciaceae</taxon>
        <taxon>Pragia</taxon>
    </lineage>
</organism>
<dbReference type="EMBL" id="FOLW01000012">
    <property type="protein sequence ID" value="SFD29193.1"/>
    <property type="molecule type" value="Genomic_DNA"/>
</dbReference>
<dbReference type="InterPro" id="IPR006315">
    <property type="entry name" value="OM_autotransptr_brl_dom"/>
</dbReference>
<dbReference type="InterPro" id="IPR043990">
    <property type="entry name" value="AC_1"/>
</dbReference>
<dbReference type="SMART" id="SM00869">
    <property type="entry name" value="Autotransporter"/>
    <property type="match status" value="1"/>
</dbReference>
<dbReference type="NCBIfam" id="TIGR01414">
    <property type="entry name" value="autotrans_barl"/>
    <property type="match status" value="1"/>
</dbReference>
<feature type="chain" id="PRO_5042587331" evidence="2">
    <location>
        <begin position="31"/>
        <end position="1125"/>
    </location>
</feature>
<dbReference type="Gene3D" id="2.160.20.20">
    <property type="match status" value="1"/>
</dbReference>
<dbReference type="InterPro" id="IPR011050">
    <property type="entry name" value="Pectin_lyase_fold/virulence"/>
</dbReference>
<reference evidence="4 5" key="1">
    <citation type="submission" date="2016-10" db="EMBL/GenBank/DDBJ databases">
        <authorList>
            <person name="Varghese N."/>
            <person name="Submissions S."/>
        </authorList>
    </citation>
    <scope>NUCLEOTIDE SEQUENCE [LARGE SCALE GENOMIC DNA]</scope>
    <source>
        <strain evidence="4 5">DSM 5563</strain>
    </source>
</reference>
<protein>
    <submittedName>
        <fullName evidence="4">Autotransporter family porin</fullName>
    </submittedName>
</protein>
<dbReference type="PROSITE" id="PS51208">
    <property type="entry name" value="AUTOTRANSPORTER"/>
    <property type="match status" value="1"/>
</dbReference>
<keyword evidence="2" id="KW-0732">Signal</keyword>
<dbReference type="SUPFAM" id="SSF103515">
    <property type="entry name" value="Autotransporter"/>
    <property type="match status" value="1"/>
</dbReference>
<dbReference type="InterPro" id="IPR036709">
    <property type="entry name" value="Autotransporte_beta_dom_sf"/>
</dbReference>
<dbReference type="RefSeq" id="WP_074824342.1">
    <property type="nucleotide sequence ID" value="NZ_FOLW01000012.1"/>
</dbReference>
<dbReference type="Pfam" id="PF03797">
    <property type="entry name" value="Autotransporter"/>
    <property type="match status" value="1"/>
</dbReference>
<feature type="region of interest" description="Disordered" evidence="1">
    <location>
        <begin position="768"/>
        <end position="804"/>
    </location>
</feature>
<name>A0AAJ4WCX1_9GAMM</name>
<evidence type="ECO:0000256" key="1">
    <source>
        <dbReference type="SAM" id="MobiDB-lite"/>
    </source>
</evidence>
<dbReference type="PANTHER" id="PTHR12338">
    <property type="entry name" value="AUTOTRANSPORTER"/>
    <property type="match status" value="1"/>
</dbReference>
<dbReference type="SUPFAM" id="SSF51126">
    <property type="entry name" value="Pectin lyase-like"/>
    <property type="match status" value="1"/>
</dbReference>
<dbReference type="InterPro" id="IPR050909">
    <property type="entry name" value="Bact_Autotransporter_VF"/>
</dbReference>
<comment type="caution">
    <text evidence="4">The sequence shown here is derived from an EMBL/GenBank/DDBJ whole genome shotgun (WGS) entry which is preliminary data.</text>
</comment>
<evidence type="ECO:0000313" key="4">
    <source>
        <dbReference type="EMBL" id="SFD29193.1"/>
    </source>
</evidence>
<dbReference type="CDD" id="cd01344">
    <property type="entry name" value="PL2_Passenger_AT"/>
    <property type="match status" value="1"/>
</dbReference>
<feature type="signal peptide" evidence="2">
    <location>
        <begin position="1"/>
        <end position="30"/>
    </location>
</feature>
<feature type="domain" description="Autotransporter" evidence="3">
    <location>
        <begin position="841"/>
        <end position="1125"/>
    </location>
</feature>
<dbReference type="InterPro" id="IPR012332">
    <property type="entry name" value="Autotransporter_pectin_lyase_C"/>
</dbReference>
<dbReference type="InterPro" id="IPR030895">
    <property type="entry name" value="T5SS_PEPC_rpt"/>
</dbReference>
<evidence type="ECO:0000259" key="3">
    <source>
        <dbReference type="PROSITE" id="PS51208"/>
    </source>
</evidence>
<evidence type="ECO:0000256" key="2">
    <source>
        <dbReference type="SAM" id="SignalP"/>
    </source>
</evidence>